<evidence type="ECO:0000259" key="9">
    <source>
        <dbReference type="PROSITE" id="PS51194"/>
    </source>
</evidence>
<dbReference type="PROSITE" id="PS51195">
    <property type="entry name" value="Q_MOTIF"/>
    <property type="match status" value="1"/>
</dbReference>
<evidence type="ECO:0000256" key="3">
    <source>
        <dbReference type="ARBA" id="ARBA00022806"/>
    </source>
</evidence>
<dbReference type="Proteomes" id="UP000199393">
    <property type="component" value="Chromosome I"/>
</dbReference>
<organism evidence="11 12">
    <name type="scientific">Micromonospora krabiensis</name>
    <dbReference type="NCBI Taxonomy" id="307121"/>
    <lineage>
        <taxon>Bacteria</taxon>
        <taxon>Bacillati</taxon>
        <taxon>Actinomycetota</taxon>
        <taxon>Actinomycetes</taxon>
        <taxon>Micromonosporales</taxon>
        <taxon>Micromonosporaceae</taxon>
        <taxon>Micromonospora</taxon>
    </lineage>
</organism>
<proteinExistence type="inferred from homology"/>
<feature type="domain" description="Helicase C-terminal" evidence="9">
    <location>
        <begin position="233"/>
        <end position="381"/>
    </location>
</feature>
<evidence type="ECO:0000256" key="7">
    <source>
        <dbReference type="SAM" id="MobiDB-lite"/>
    </source>
</evidence>
<dbReference type="PROSITE" id="PS51194">
    <property type="entry name" value="HELICASE_CTER"/>
    <property type="match status" value="1"/>
</dbReference>
<feature type="compositionally biased region" description="Basic residues" evidence="7">
    <location>
        <begin position="433"/>
        <end position="450"/>
    </location>
</feature>
<evidence type="ECO:0000313" key="11">
    <source>
        <dbReference type="EMBL" id="SBV29764.1"/>
    </source>
</evidence>
<dbReference type="Pfam" id="PF00270">
    <property type="entry name" value="DEAD"/>
    <property type="match status" value="1"/>
</dbReference>
<dbReference type="GO" id="GO:0003724">
    <property type="term" value="F:RNA helicase activity"/>
    <property type="evidence" value="ECO:0007669"/>
    <property type="project" value="InterPro"/>
</dbReference>
<feature type="domain" description="Helicase ATP-binding" evidence="8">
    <location>
        <begin position="37"/>
        <end position="210"/>
    </location>
</feature>
<evidence type="ECO:0000259" key="8">
    <source>
        <dbReference type="PROSITE" id="PS51192"/>
    </source>
</evidence>
<dbReference type="InterPro" id="IPR014001">
    <property type="entry name" value="Helicase_ATP-bd"/>
</dbReference>
<dbReference type="SMART" id="SM00487">
    <property type="entry name" value="DEXDc"/>
    <property type="match status" value="1"/>
</dbReference>
<dbReference type="CDD" id="cd00268">
    <property type="entry name" value="DEADc"/>
    <property type="match status" value="1"/>
</dbReference>
<evidence type="ECO:0000256" key="6">
    <source>
        <dbReference type="PROSITE-ProRule" id="PRU00552"/>
    </source>
</evidence>
<dbReference type="GO" id="GO:0005829">
    <property type="term" value="C:cytosol"/>
    <property type="evidence" value="ECO:0007669"/>
    <property type="project" value="TreeGrafter"/>
</dbReference>
<dbReference type="InterPro" id="IPR011545">
    <property type="entry name" value="DEAD/DEAH_box_helicase_dom"/>
</dbReference>
<evidence type="ECO:0000256" key="2">
    <source>
        <dbReference type="ARBA" id="ARBA00022801"/>
    </source>
</evidence>
<protein>
    <submittedName>
        <fullName evidence="11">Superfamily II DNA and RNA helicase</fullName>
    </submittedName>
</protein>
<keyword evidence="1" id="KW-0547">Nucleotide-binding</keyword>
<gene>
    <name evidence="11" type="ORF">GA0070620_5345</name>
</gene>
<keyword evidence="12" id="KW-1185">Reference proteome</keyword>
<comment type="similarity">
    <text evidence="5">Belongs to the DEAD box helicase family.</text>
</comment>
<keyword evidence="4" id="KW-0067">ATP-binding</keyword>
<feature type="short sequence motif" description="Q motif" evidence="6">
    <location>
        <begin position="6"/>
        <end position="34"/>
    </location>
</feature>
<keyword evidence="3 11" id="KW-0347">Helicase</keyword>
<dbReference type="EMBL" id="LT598496">
    <property type="protein sequence ID" value="SBV29764.1"/>
    <property type="molecule type" value="Genomic_DNA"/>
</dbReference>
<accession>A0A1C3NAZ1</accession>
<keyword evidence="2" id="KW-0378">Hydrolase</keyword>
<dbReference type="PANTHER" id="PTHR47959">
    <property type="entry name" value="ATP-DEPENDENT RNA HELICASE RHLE-RELATED"/>
    <property type="match status" value="1"/>
</dbReference>
<feature type="domain" description="DEAD-box RNA helicase Q" evidence="10">
    <location>
        <begin position="6"/>
        <end position="34"/>
    </location>
</feature>
<dbReference type="GO" id="GO:0016787">
    <property type="term" value="F:hydrolase activity"/>
    <property type="evidence" value="ECO:0007669"/>
    <property type="project" value="UniProtKB-KW"/>
</dbReference>
<evidence type="ECO:0000259" key="10">
    <source>
        <dbReference type="PROSITE" id="PS51195"/>
    </source>
</evidence>
<dbReference type="InterPro" id="IPR014014">
    <property type="entry name" value="RNA_helicase_DEAD_Q_motif"/>
</dbReference>
<dbReference type="AlphaFoldDB" id="A0A1C3NAZ1"/>
<dbReference type="STRING" id="307121.GA0070620_5345"/>
<dbReference type="PATRIC" id="fig|307121.4.peg.5449"/>
<name>A0A1C3NAZ1_9ACTN</name>
<feature type="region of interest" description="Disordered" evidence="7">
    <location>
        <begin position="399"/>
        <end position="450"/>
    </location>
</feature>
<dbReference type="InterPro" id="IPR001650">
    <property type="entry name" value="Helicase_C-like"/>
</dbReference>
<dbReference type="InterPro" id="IPR027417">
    <property type="entry name" value="P-loop_NTPase"/>
</dbReference>
<evidence type="ECO:0000256" key="1">
    <source>
        <dbReference type="ARBA" id="ARBA00022741"/>
    </source>
</evidence>
<dbReference type="InterPro" id="IPR050079">
    <property type="entry name" value="DEAD_box_RNA_helicase"/>
</dbReference>
<dbReference type="PROSITE" id="PS51192">
    <property type="entry name" value="HELICASE_ATP_BIND_1"/>
    <property type="match status" value="1"/>
</dbReference>
<dbReference type="SUPFAM" id="SSF52540">
    <property type="entry name" value="P-loop containing nucleoside triphosphate hydrolases"/>
    <property type="match status" value="1"/>
</dbReference>
<sequence>MATVVPSFADTGLAPDLLAALSAQGITEPFPIQSATLPDSLAGRDVLGRGRTGSGKTLAFGLPLLHRTAGHRARPGRPLALILVPTRELAQQVTTALAPYARAVRLRCATVVGGLSLQRQADTLRAGAEVVVATPGRLHDLIDRGDVRLDEVRTTVLDEADRMADMGFLPQVTKLLAQVAPDGQRMLFSATLDGGVDRLVRRFLTDPVSHSVDPGTATVTAMTHHVLHVDAADKPAALTRIAAREGRTILFMGTKHRADRLARQLLAKGVRAAALHGGKSQPQRTRILEQFRSGQVTALVATDVAARGIHVDGLDLVVNVDPPTEAKEYLHRGGRTARAGESGTVVTLVLPEQRRDVSRLMTAAGIHPESASVRPDDDTLARVTGAREPSGVPVTIVAPQASQPARRRSVPAAIARTADPASGDGTASGAGRAAHRASGRPRRPRRPRGA</sequence>
<dbReference type="InterPro" id="IPR044742">
    <property type="entry name" value="DEAD/DEAH_RhlB"/>
</dbReference>
<evidence type="ECO:0000256" key="5">
    <source>
        <dbReference type="ARBA" id="ARBA00038437"/>
    </source>
</evidence>
<dbReference type="OrthoDB" id="9805696at2"/>
<dbReference type="PANTHER" id="PTHR47959:SF13">
    <property type="entry name" value="ATP-DEPENDENT RNA HELICASE RHLE"/>
    <property type="match status" value="1"/>
</dbReference>
<dbReference type="RefSeq" id="WP_091595285.1">
    <property type="nucleotide sequence ID" value="NZ_JBHRWG010000002.1"/>
</dbReference>
<dbReference type="GO" id="GO:0003676">
    <property type="term" value="F:nucleic acid binding"/>
    <property type="evidence" value="ECO:0007669"/>
    <property type="project" value="InterPro"/>
</dbReference>
<evidence type="ECO:0000256" key="4">
    <source>
        <dbReference type="ARBA" id="ARBA00022840"/>
    </source>
</evidence>
<dbReference type="SMART" id="SM00490">
    <property type="entry name" value="HELICc"/>
    <property type="match status" value="1"/>
</dbReference>
<dbReference type="Gene3D" id="3.40.50.300">
    <property type="entry name" value="P-loop containing nucleotide triphosphate hydrolases"/>
    <property type="match status" value="2"/>
</dbReference>
<dbReference type="GO" id="GO:0005524">
    <property type="term" value="F:ATP binding"/>
    <property type="evidence" value="ECO:0007669"/>
    <property type="project" value="UniProtKB-KW"/>
</dbReference>
<reference evidence="12" key="1">
    <citation type="submission" date="2016-06" db="EMBL/GenBank/DDBJ databases">
        <authorList>
            <person name="Varghese N."/>
        </authorList>
    </citation>
    <scope>NUCLEOTIDE SEQUENCE [LARGE SCALE GENOMIC DNA]</scope>
    <source>
        <strain evidence="12">DSM 45344</strain>
    </source>
</reference>
<evidence type="ECO:0000313" key="12">
    <source>
        <dbReference type="Proteomes" id="UP000199393"/>
    </source>
</evidence>
<dbReference type="Pfam" id="PF00271">
    <property type="entry name" value="Helicase_C"/>
    <property type="match status" value="1"/>
</dbReference>
<dbReference type="CDD" id="cd18787">
    <property type="entry name" value="SF2_C_DEAD"/>
    <property type="match status" value="1"/>
</dbReference>